<dbReference type="VEuPathDB" id="ToxoDB:LOC34622593"/>
<feature type="compositionally biased region" description="Acidic residues" evidence="1">
    <location>
        <begin position="233"/>
        <end position="257"/>
    </location>
</feature>
<evidence type="ECO:0000256" key="1">
    <source>
        <dbReference type="SAM" id="MobiDB-lite"/>
    </source>
</evidence>
<proteinExistence type="predicted"/>
<dbReference type="EMBL" id="JROU02001918">
    <property type="protein sequence ID" value="OEH74821.1"/>
    <property type="molecule type" value="Genomic_DNA"/>
</dbReference>
<feature type="chain" id="PRO_5008913904" evidence="2">
    <location>
        <begin position="22"/>
        <end position="309"/>
    </location>
</feature>
<dbReference type="AlphaFoldDB" id="A0A1D3CUE7"/>
<feature type="region of interest" description="Disordered" evidence="1">
    <location>
        <begin position="122"/>
        <end position="309"/>
    </location>
</feature>
<feature type="compositionally biased region" description="Acidic residues" evidence="1">
    <location>
        <begin position="283"/>
        <end position="309"/>
    </location>
</feature>
<comment type="caution">
    <text evidence="3">The sequence shown here is derived from an EMBL/GenBank/DDBJ whole genome shotgun (WGS) entry which is preliminary data.</text>
</comment>
<name>A0A1D3CUE7_9EIME</name>
<reference evidence="3 4" key="1">
    <citation type="journal article" date="2016" name="BMC Genomics">
        <title>Comparative genomics reveals Cyclospora cayetanensis possesses coccidia-like metabolism and invasion components but unique surface antigens.</title>
        <authorList>
            <person name="Liu S."/>
            <person name="Wang L."/>
            <person name="Zheng H."/>
            <person name="Xu Z."/>
            <person name="Roellig D.M."/>
            <person name="Li N."/>
            <person name="Frace M.A."/>
            <person name="Tang K."/>
            <person name="Arrowood M.J."/>
            <person name="Moss D.M."/>
            <person name="Zhang L."/>
            <person name="Feng Y."/>
            <person name="Xiao L."/>
        </authorList>
    </citation>
    <scope>NUCLEOTIDE SEQUENCE [LARGE SCALE GENOMIC DNA]</scope>
    <source>
        <strain evidence="3 4">CHN_HEN01</strain>
    </source>
</reference>
<feature type="signal peptide" evidence="2">
    <location>
        <begin position="1"/>
        <end position="21"/>
    </location>
</feature>
<feature type="compositionally biased region" description="Basic and acidic residues" evidence="1">
    <location>
        <begin position="261"/>
        <end position="274"/>
    </location>
</feature>
<keyword evidence="2" id="KW-0732">Signal</keyword>
<evidence type="ECO:0000313" key="3">
    <source>
        <dbReference type="EMBL" id="OEH74821.1"/>
    </source>
</evidence>
<dbReference type="InParanoid" id="A0A1D3CUE7"/>
<accession>A0A1D3CUE7</accession>
<evidence type="ECO:0000313" key="4">
    <source>
        <dbReference type="Proteomes" id="UP000095192"/>
    </source>
</evidence>
<sequence length="309" mass="32498">MRSVPILAGSVLLGTVAYATAKLPGLTGRALSVLESDMQVSHGSNALSGDSAPDFAVGSSAAPTEDFDPKAFLETYDVPNSEAKVLLTTLHSWFVSLGGSNVLDLAADFAARHEVLHQLLTPPTTDADATQEQSPSVDSTGQENDADLPLTNANEPSPSKLAEIPEGGNENVPSPSPPQQPPAGEEAPSEEEEPENVEEQEGESGAASRRLDEAPESEQLKSEDAEAPGTQSDGEDENPEEQPSEEEEPENVEEQGNEGEAASRRPAEQLKPEDAEAPGTQSDGEDGAPEEQPSEEGEPENVEEQEVEA</sequence>
<evidence type="ECO:0000256" key="2">
    <source>
        <dbReference type="SAM" id="SignalP"/>
    </source>
</evidence>
<feature type="compositionally biased region" description="Acidic residues" evidence="1">
    <location>
        <begin position="187"/>
        <end position="202"/>
    </location>
</feature>
<feature type="compositionally biased region" description="Basic and acidic residues" evidence="1">
    <location>
        <begin position="209"/>
        <end position="224"/>
    </location>
</feature>
<gene>
    <name evidence="3" type="ORF">cyc_06426</name>
</gene>
<keyword evidence="4" id="KW-1185">Reference proteome</keyword>
<feature type="compositionally biased region" description="Polar residues" evidence="1">
    <location>
        <begin position="122"/>
        <end position="143"/>
    </location>
</feature>
<dbReference type="VEuPathDB" id="ToxoDB:cyc_06426"/>
<dbReference type="Proteomes" id="UP000095192">
    <property type="component" value="Unassembled WGS sequence"/>
</dbReference>
<protein>
    <submittedName>
        <fullName evidence="3">Uncharacterized protein</fullName>
    </submittedName>
</protein>
<organism evidence="3 4">
    <name type="scientific">Cyclospora cayetanensis</name>
    <dbReference type="NCBI Taxonomy" id="88456"/>
    <lineage>
        <taxon>Eukaryota</taxon>
        <taxon>Sar</taxon>
        <taxon>Alveolata</taxon>
        <taxon>Apicomplexa</taxon>
        <taxon>Conoidasida</taxon>
        <taxon>Coccidia</taxon>
        <taxon>Eucoccidiorida</taxon>
        <taxon>Eimeriorina</taxon>
        <taxon>Eimeriidae</taxon>
        <taxon>Cyclospora</taxon>
    </lineage>
</organism>